<dbReference type="Gene3D" id="3.40.50.300">
    <property type="entry name" value="P-loop containing nucleotide triphosphate hydrolases"/>
    <property type="match status" value="1"/>
</dbReference>
<evidence type="ECO:0000256" key="2">
    <source>
        <dbReference type="ARBA" id="ARBA00023180"/>
    </source>
</evidence>
<evidence type="ECO:0000313" key="4">
    <source>
        <dbReference type="EMBL" id="SEG18524.1"/>
    </source>
</evidence>
<dbReference type="EMBL" id="FNUX01000037">
    <property type="protein sequence ID" value="SEG18524.1"/>
    <property type="molecule type" value="Genomic_DNA"/>
</dbReference>
<dbReference type="SUPFAM" id="SSF52540">
    <property type="entry name" value="P-loop containing nucleoside triphosphate hydrolases"/>
    <property type="match status" value="1"/>
</dbReference>
<sequence>MLPDFVVIGAFKAGSTSLHHYFGQHPSVFMTKVKEPNFFAFDSKNKAHAGMNRQQFMVTHLAEYESLFDDARVDQIKGEVSPYYLYSSVALQRMKETVPEIKIIACLRNPVGRAYSHYLMRLRSGKETKSPEEAFSEDAFWVKASLYADAIQSYQKIFDQDQLKFVLFDDLINDPQTLMSELFSFIGVDPTFQVNTDYRFNPGGTLKLPWLHHGLSALKRIPGLRRYTPPFIRNRLARIRDKNLAPAEVLSMDVQQQWLKYYRDDISRVQDILHLDLSGWLKIKKPKNQAM</sequence>
<reference evidence="4 5" key="1">
    <citation type="submission" date="2016-10" db="EMBL/GenBank/DDBJ databases">
        <authorList>
            <person name="de Groot N.N."/>
        </authorList>
    </citation>
    <scope>NUCLEOTIDE SEQUENCE [LARGE SCALE GENOMIC DNA]</scope>
    <source>
        <strain evidence="4 5">Nm13</strain>
    </source>
</reference>
<proteinExistence type="predicted"/>
<feature type="domain" description="Sulfotransferase" evidence="3">
    <location>
        <begin position="3"/>
        <end position="190"/>
    </location>
</feature>
<dbReference type="PANTHER" id="PTHR10605">
    <property type="entry name" value="HEPARAN SULFATE SULFOTRANSFERASE"/>
    <property type="match status" value="1"/>
</dbReference>
<dbReference type="RefSeq" id="WP_103967584.1">
    <property type="nucleotide sequence ID" value="NZ_FNUX01000037.1"/>
</dbReference>
<dbReference type="AlphaFoldDB" id="A0A1H5Y3D0"/>
<protein>
    <submittedName>
        <fullName evidence="4">Sulfotransferase family protein</fullName>
    </submittedName>
</protein>
<dbReference type="PANTHER" id="PTHR10605:SF56">
    <property type="entry name" value="BIFUNCTIONAL HEPARAN SULFATE N-DEACETYLASE_N-SULFOTRANSFERASE"/>
    <property type="match status" value="1"/>
</dbReference>
<name>A0A1H5Y3D0_9PROT</name>
<dbReference type="GO" id="GO:0008146">
    <property type="term" value="F:sulfotransferase activity"/>
    <property type="evidence" value="ECO:0007669"/>
    <property type="project" value="InterPro"/>
</dbReference>
<dbReference type="Pfam" id="PF00685">
    <property type="entry name" value="Sulfotransfer_1"/>
    <property type="match status" value="1"/>
</dbReference>
<dbReference type="Proteomes" id="UP000236753">
    <property type="component" value="Unassembled WGS sequence"/>
</dbReference>
<accession>A0A1H5Y3D0</accession>
<evidence type="ECO:0000259" key="3">
    <source>
        <dbReference type="Pfam" id="PF00685"/>
    </source>
</evidence>
<organism evidence="4 5">
    <name type="scientific">Nitrosomonas ureae</name>
    <dbReference type="NCBI Taxonomy" id="44577"/>
    <lineage>
        <taxon>Bacteria</taxon>
        <taxon>Pseudomonadati</taxon>
        <taxon>Pseudomonadota</taxon>
        <taxon>Betaproteobacteria</taxon>
        <taxon>Nitrosomonadales</taxon>
        <taxon>Nitrosomonadaceae</taxon>
        <taxon>Nitrosomonas</taxon>
    </lineage>
</organism>
<evidence type="ECO:0000313" key="5">
    <source>
        <dbReference type="Proteomes" id="UP000236753"/>
    </source>
</evidence>
<evidence type="ECO:0000256" key="1">
    <source>
        <dbReference type="ARBA" id="ARBA00022679"/>
    </source>
</evidence>
<dbReference type="InterPro" id="IPR000863">
    <property type="entry name" value="Sulfotransferase_dom"/>
</dbReference>
<keyword evidence="1 4" id="KW-0808">Transferase</keyword>
<dbReference type="InterPro" id="IPR037359">
    <property type="entry name" value="NST/OST"/>
</dbReference>
<gene>
    <name evidence="4" type="ORF">SAMN05216334_1373</name>
</gene>
<dbReference type="OrthoDB" id="9075305at2"/>
<keyword evidence="2" id="KW-0325">Glycoprotein</keyword>
<dbReference type="InterPro" id="IPR027417">
    <property type="entry name" value="P-loop_NTPase"/>
</dbReference>